<keyword evidence="3 4" id="KW-0067">ATP-binding</keyword>
<feature type="domain" description="ATP-grasp" evidence="5">
    <location>
        <begin position="156"/>
        <end position="355"/>
    </location>
</feature>
<evidence type="ECO:0000313" key="7">
    <source>
        <dbReference type="Proteomes" id="UP000005496"/>
    </source>
</evidence>
<dbReference type="GO" id="GO:0005829">
    <property type="term" value="C:cytosol"/>
    <property type="evidence" value="ECO:0007669"/>
    <property type="project" value="TreeGrafter"/>
</dbReference>
<dbReference type="InterPro" id="IPR003806">
    <property type="entry name" value="ATP-grasp_PylC-type"/>
</dbReference>
<reference evidence="6" key="1">
    <citation type="submission" date="2010-05" db="EMBL/GenBank/DDBJ databases">
        <title>The draft genome of Desulfonatronospira thiodismutans ASO3-1.</title>
        <authorList>
            <consortium name="US DOE Joint Genome Institute (JGI-PGF)"/>
            <person name="Lucas S."/>
            <person name="Copeland A."/>
            <person name="Lapidus A."/>
            <person name="Cheng J.-F."/>
            <person name="Bruce D."/>
            <person name="Goodwin L."/>
            <person name="Pitluck S."/>
            <person name="Chertkov O."/>
            <person name="Brettin T."/>
            <person name="Detter J.C."/>
            <person name="Han C."/>
            <person name="Land M.L."/>
            <person name="Hauser L."/>
            <person name="Kyrpides N."/>
            <person name="Mikhailova N."/>
            <person name="Muyzer G."/>
            <person name="Woyke T."/>
        </authorList>
    </citation>
    <scope>NUCLEOTIDE SEQUENCE [LARGE SCALE GENOMIC DNA]</scope>
    <source>
        <strain evidence="6">ASO3-1</strain>
    </source>
</reference>
<evidence type="ECO:0000256" key="3">
    <source>
        <dbReference type="ARBA" id="ARBA00022840"/>
    </source>
</evidence>
<dbReference type="SUPFAM" id="SSF56059">
    <property type="entry name" value="Glutathione synthetase ATP-binding domain-like"/>
    <property type="match status" value="1"/>
</dbReference>
<evidence type="ECO:0000256" key="4">
    <source>
        <dbReference type="PROSITE-ProRule" id="PRU00409"/>
    </source>
</evidence>
<comment type="caution">
    <text evidence="6">The sequence shown here is derived from an EMBL/GenBank/DDBJ whole genome shotgun (WGS) entry which is preliminary data.</text>
</comment>
<dbReference type="OrthoDB" id="2068051at2"/>
<proteinExistence type="predicted"/>
<dbReference type="Gene3D" id="3.30.470.20">
    <property type="entry name" value="ATP-grasp fold, B domain"/>
    <property type="match status" value="1"/>
</dbReference>
<dbReference type="EMBL" id="ACJN02000001">
    <property type="protein sequence ID" value="EFI35981.1"/>
    <property type="molecule type" value="Genomic_DNA"/>
</dbReference>
<name>D6SMS0_9BACT</name>
<dbReference type="GO" id="GO:0005524">
    <property type="term" value="F:ATP binding"/>
    <property type="evidence" value="ECO:0007669"/>
    <property type="project" value="UniProtKB-UniRule"/>
</dbReference>
<evidence type="ECO:0000259" key="5">
    <source>
        <dbReference type="PROSITE" id="PS50975"/>
    </source>
</evidence>
<keyword evidence="1" id="KW-0436">Ligase</keyword>
<dbReference type="PANTHER" id="PTHR43055:SF1">
    <property type="entry name" value="FORMATE-DEPENDENT PHOSPHORIBOSYLGLYCINAMIDE FORMYLTRANSFERASE"/>
    <property type="match status" value="1"/>
</dbReference>
<evidence type="ECO:0000256" key="1">
    <source>
        <dbReference type="ARBA" id="ARBA00022598"/>
    </source>
</evidence>
<gene>
    <name evidence="6" type="ORF">Dthio_PD3423</name>
</gene>
<keyword evidence="2 4" id="KW-0547">Nucleotide-binding</keyword>
<evidence type="ECO:0000256" key="2">
    <source>
        <dbReference type="ARBA" id="ARBA00022741"/>
    </source>
</evidence>
<evidence type="ECO:0000313" key="6">
    <source>
        <dbReference type="EMBL" id="EFI35981.1"/>
    </source>
</evidence>
<dbReference type="AlphaFoldDB" id="D6SMS0"/>
<dbReference type="GO" id="GO:0016874">
    <property type="term" value="F:ligase activity"/>
    <property type="evidence" value="ECO:0007669"/>
    <property type="project" value="UniProtKB-KW"/>
</dbReference>
<dbReference type="PANTHER" id="PTHR43055">
    <property type="entry name" value="FORMATE-DEPENDENT PHOSPHORIBOSYLGLYCINAMIDE FORMYLTRANSFERASE"/>
    <property type="match status" value="1"/>
</dbReference>
<organism evidence="6 7">
    <name type="scientific">Desulfonatronospira thiodismutans ASO3-1</name>
    <dbReference type="NCBI Taxonomy" id="555779"/>
    <lineage>
        <taxon>Bacteria</taxon>
        <taxon>Pseudomonadati</taxon>
        <taxon>Thermodesulfobacteriota</taxon>
        <taxon>Desulfovibrionia</taxon>
        <taxon>Desulfovibrionales</taxon>
        <taxon>Desulfonatronovibrionaceae</taxon>
        <taxon>Desulfonatronospira</taxon>
    </lineage>
</organism>
<dbReference type="RefSeq" id="WP_008869109.1">
    <property type="nucleotide sequence ID" value="NZ_ACJN02000001.1"/>
</dbReference>
<dbReference type="Proteomes" id="UP000005496">
    <property type="component" value="Unassembled WGS sequence"/>
</dbReference>
<dbReference type="InterPro" id="IPR011761">
    <property type="entry name" value="ATP-grasp"/>
</dbReference>
<accession>D6SMS0</accession>
<dbReference type="PROSITE" id="PS50975">
    <property type="entry name" value="ATP_GRASP"/>
    <property type="match status" value="1"/>
</dbReference>
<sequence>MFSDQEDVLFSDLHLKEDVLYFFYVGEIKADCLNQFVAETLGKIHGRKFECISIVPDIMESYPHRNIMVINPLAKNLYNQTSRKYSCRMGAKEFACEVSRSAAVRRLAEMLIARQGRLYIHVYESLPQLELCQLPGTVLLGPEGSISSIWNNKLYQLQMLSGQVPLMDYRICKNVRELYAGVESVAQEWSEGIFVSRPYSAAGANSFIIRSAPELEDQEPLSRDTYFISRYVPHELDPTVLGVVGNEDDVFIAAIADQEIENKNSFRGSAFPSSLSHKEQAEVREHARMVGRVLGRSGYRGIFGCDFIVDNQGRIFFVEVNARKQGTTMEMCCTLENALPPGAPSLMEMEYHAVVHNRLPPGRQEIKEAIQGLFWRTYNFKVEREVVTNYFLPMDEDERELFRQVRQKGLEHRMIIVEHPGHKRCVMPGSFLGRIVAVATNREDLDRDISLGKFMLEESITIRE</sequence>
<dbReference type="eggNOG" id="COG0189">
    <property type="taxonomic scope" value="Bacteria"/>
</dbReference>
<protein>
    <recommendedName>
        <fullName evidence="5">ATP-grasp domain-containing protein</fullName>
    </recommendedName>
</protein>
<dbReference type="GO" id="GO:0046872">
    <property type="term" value="F:metal ion binding"/>
    <property type="evidence" value="ECO:0007669"/>
    <property type="project" value="InterPro"/>
</dbReference>
<dbReference type="Pfam" id="PF02655">
    <property type="entry name" value="ATP-grasp_3"/>
    <property type="match status" value="1"/>
</dbReference>
<keyword evidence="7" id="KW-1185">Reference proteome</keyword>